<keyword evidence="2 5" id="KW-0238">DNA-binding</keyword>
<dbReference type="PROSITE" id="PS00027">
    <property type="entry name" value="HOMEOBOX_1"/>
    <property type="match status" value="1"/>
</dbReference>
<feature type="compositionally biased region" description="Low complexity" evidence="7">
    <location>
        <begin position="295"/>
        <end position="317"/>
    </location>
</feature>
<feature type="region of interest" description="Disordered" evidence="7">
    <location>
        <begin position="274"/>
        <end position="367"/>
    </location>
</feature>
<name>A0A7R8CQJ6_LEPSM</name>
<evidence type="ECO:0000256" key="1">
    <source>
        <dbReference type="ARBA" id="ARBA00004123"/>
    </source>
</evidence>
<dbReference type="InterPro" id="IPR001356">
    <property type="entry name" value="HD"/>
</dbReference>
<proteinExistence type="predicted"/>
<dbReference type="SUPFAM" id="SSF46689">
    <property type="entry name" value="Homeodomain-like"/>
    <property type="match status" value="1"/>
</dbReference>
<dbReference type="Proteomes" id="UP000675881">
    <property type="component" value="Chromosome 3"/>
</dbReference>
<dbReference type="PANTHER" id="PTHR24327:SF81">
    <property type="entry name" value="HOMEOTIC PROTEIN DISTAL-LESS-RELATED"/>
    <property type="match status" value="1"/>
</dbReference>
<dbReference type="InterPro" id="IPR020479">
    <property type="entry name" value="HD_metazoa"/>
</dbReference>
<dbReference type="PANTHER" id="PTHR24327">
    <property type="entry name" value="HOMEOBOX PROTEIN"/>
    <property type="match status" value="1"/>
</dbReference>
<feature type="region of interest" description="Disordered" evidence="7">
    <location>
        <begin position="382"/>
        <end position="436"/>
    </location>
</feature>
<evidence type="ECO:0000256" key="2">
    <source>
        <dbReference type="ARBA" id="ARBA00023125"/>
    </source>
</evidence>
<feature type="compositionally biased region" description="Polar residues" evidence="7">
    <location>
        <begin position="330"/>
        <end position="352"/>
    </location>
</feature>
<dbReference type="InterPro" id="IPR050460">
    <property type="entry name" value="Distal-less_Homeobox_TF"/>
</dbReference>
<dbReference type="Pfam" id="PF00046">
    <property type="entry name" value="Homeodomain"/>
    <property type="match status" value="1"/>
</dbReference>
<evidence type="ECO:0000256" key="3">
    <source>
        <dbReference type="ARBA" id="ARBA00023155"/>
    </source>
</evidence>
<gene>
    <name evidence="8" type="ORF">LSAA_8122</name>
</gene>
<keyword evidence="9" id="KW-1185">Reference proteome</keyword>
<dbReference type="InterPro" id="IPR000047">
    <property type="entry name" value="HTH_motif"/>
</dbReference>
<feature type="DNA-binding region" description="Homeobox" evidence="5">
    <location>
        <begin position="217"/>
        <end position="276"/>
    </location>
</feature>
<sequence>MSELAKPMGRSRTMHLESLVMHKLSLSLRIRPGARGGSVWQALPLQKAEIVSAKKKKEKKDSPKDFIILNFNELNPPYSSGTSTPGVGESPGSNNNNNNGSTTPGPGSDSEGDPQVKSLMDLQGHRIPGGYGLYNSPYQNPPPTSEGFSSGGGVNSNRSHLGSYFPSLPGQNAYPGYHHLGYPSSQSPTPDGSIGSEIKESIENGELTRVNSKGKKIRKPRTMYSSLQVAQLERRFLRTQYLALPDRAELASSLGLTQTQVKIWFQNRRSKYKKLMKTGPGGGPPGSGAGGGSLLGSTSPSPSGNNNSNSVSAPSGSPSGGGSLLPSSGHTPNSQGGCSPGLNPNSNNNQQVPLGAHSPPPTPALHTRLPFITATNIRIGLHQGSPPINNAGASSSWSSSSSHHHHHQLSGSHHMFGGSPHHHQQPDIKPPPMNPSQAAMFSTVLLVSNLRL</sequence>
<dbReference type="Gene3D" id="1.10.10.60">
    <property type="entry name" value="Homeodomain-like"/>
    <property type="match status" value="1"/>
</dbReference>
<comment type="subcellular location">
    <subcellularLocation>
        <location evidence="1 5 6">Nucleus</location>
    </subcellularLocation>
</comment>
<dbReference type="GO" id="GO:0000981">
    <property type="term" value="F:DNA-binding transcription factor activity, RNA polymerase II-specific"/>
    <property type="evidence" value="ECO:0007669"/>
    <property type="project" value="InterPro"/>
</dbReference>
<feature type="compositionally biased region" description="Gly residues" evidence="7">
    <location>
        <begin position="279"/>
        <end position="294"/>
    </location>
</feature>
<dbReference type="GO" id="GO:0000978">
    <property type="term" value="F:RNA polymerase II cis-regulatory region sequence-specific DNA binding"/>
    <property type="evidence" value="ECO:0007669"/>
    <property type="project" value="TreeGrafter"/>
</dbReference>
<accession>A0A7R8CQJ6</accession>
<dbReference type="AlphaFoldDB" id="A0A7R8CQJ6"/>
<dbReference type="EMBL" id="HG994582">
    <property type="protein sequence ID" value="CAF2895794.1"/>
    <property type="molecule type" value="Genomic_DNA"/>
</dbReference>
<evidence type="ECO:0000256" key="5">
    <source>
        <dbReference type="PROSITE-ProRule" id="PRU00108"/>
    </source>
</evidence>
<dbReference type="PRINTS" id="PR00031">
    <property type="entry name" value="HTHREPRESSR"/>
</dbReference>
<reference evidence="8" key="1">
    <citation type="submission" date="2021-02" db="EMBL/GenBank/DDBJ databases">
        <authorList>
            <person name="Bekaert M."/>
        </authorList>
    </citation>
    <scope>NUCLEOTIDE SEQUENCE</scope>
    <source>
        <strain evidence="8">IoA-00</strain>
    </source>
</reference>
<dbReference type="CDD" id="cd00086">
    <property type="entry name" value="homeodomain"/>
    <property type="match status" value="1"/>
</dbReference>
<organism evidence="8 9">
    <name type="scientific">Lepeophtheirus salmonis</name>
    <name type="common">Salmon louse</name>
    <name type="synonym">Caligus salmonis</name>
    <dbReference type="NCBI Taxonomy" id="72036"/>
    <lineage>
        <taxon>Eukaryota</taxon>
        <taxon>Metazoa</taxon>
        <taxon>Ecdysozoa</taxon>
        <taxon>Arthropoda</taxon>
        <taxon>Crustacea</taxon>
        <taxon>Multicrustacea</taxon>
        <taxon>Hexanauplia</taxon>
        <taxon>Copepoda</taxon>
        <taxon>Siphonostomatoida</taxon>
        <taxon>Caligidae</taxon>
        <taxon>Lepeophtheirus</taxon>
    </lineage>
</organism>
<evidence type="ECO:0000313" key="9">
    <source>
        <dbReference type="Proteomes" id="UP000675881"/>
    </source>
</evidence>
<dbReference type="InterPro" id="IPR009057">
    <property type="entry name" value="Homeodomain-like_sf"/>
</dbReference>
<feature type="region of interest" description="Disordered" evidence="7">
    <location>
        <begin position="73"/>
        <end position="155"/>
    </location>
</feature>
<feature type="compositionally biased region" description="Low complexity" evidence="7">
    <location>
        <begin position="85"/>
        <end position="108"/>
    </location>
</feature>
<dbReference type="InterPro" id="IPR017970">
    <property type="entry name" value="Homeobox_CS"/>
</dbReference>
<dbReference type="SMART" id="SM00389">
    <property type="entry name" value="HOX"/>
    <property type="match status" value="1"/>
</dbReference>
<dbReference type="GO" id="GO:0005634">
    <property type="term" value="C:nucleus"/>
    <property type="evidence" value="ECO:0007669"/>
    <property type="project" value="UniProtKB-SubCell"/>
</dbReference>
<evidence type="ECO:0000256" key="4">
    <source>
        <dbReference type="ARBA" id="ARBA00023242"/>
    </source>
</evidence>
<keyword evidence="3 5" id="KW-0371">Homeobox</keyword>
<evidence type="ECO:0000256" key="7">
    <source>
        <dbReference type="SAM" id="MobiDB-lite"/>
    </source>
</evidence>
<dbReference type="PROSITE" id="PS50071">
    <property type="entry name" value="HOMEOBOX_2"/>
    <property type="match status" value="1"/>
</dbReference>
<feature type="region of interest" description="Disordered" evidence="7">
    <location>
        <begin position="185"/>
        <end position="204"/>
    </location>
</feature>
<keyword evidence="4 5" id="KW-0539">Nucleus</keyword>
<dbReference type="FunFam" id="1.10.10.60:FF:000424">
    <property type="entry name" value="ANTP homeobox protein"/>
    <property type="match status" value="1"/>
</dbReference>
<dbReference type="OrthoDB" id="6159439at2759"/>
<evidence type="ECO:0000313" key="8">
    <source>
        <dbReference type="EMBL" id="CAF2895794.1"/>
    </source>
</evidence>
<evidence type="ECO:0000256" key="6">
    <source>
        <dbReference type="RuleBase" id="RU000682"/>
    </source>
</evidence>
<protein>
    <submittedName>
        <fullName evidence="8">DLX2</fullName>
    </submittedName>
</protein>
<dbReference type="PRINTS" id="PR00024">
    <property type="entry name" value="HOMEOBOX"/>
</dbReference>